<dbReference type="InterPro" id="IPR010916">
    <property type="entry name" value="TonB_box_CS"/>
</dbReference>
<dbReference type="EMBL" id="FOUT01000001">
    <property type="protein sequence ID" value="SFM65698.1"/>
    <property type="molecule type" value="Genomic_DNA"/>
</dbReference>
<evidence type="ECO:0000313" key="1">
    <source>
        <dbReference type="EMBL" id="SFM65698.1"/>
    </source>
</evidence>
<sequence>MYKTRSIFTIILLLLACKILFAQNSQIGIFEKDTIIVIGKKPSNLFFNDYILFIPKGTKLNSKTFLLVEPNNTGRLSDSIEVHKKNAIDLASVSSVGNNISTALRMPFLVPVFPRPASKSLVYTHALDRDVMLEKSNELKRLDLQLLAMINDAKNILKTWTIEVEDKIFMCGFSASATFTNRFSFLHPDKIQALAIGGFNGELLFPQNEINGVKLNYPIGINDFEKLFKQKFDFNTYKSIPQFIYMGELDNNDAVQYDDAYSKKERKIINDNIGSDVQKRYLECQKVYLKAKINASFKTYEKVGHSTTSNMNLEVIKFFLSQINQSKN</sequence>
<gene>
    <name evidence="1" type="ORF">SAMN05444143_101898</name>
</gene>
<dbReference type="Proteomes" id="UP000182961">
    <property type="component" value="Unassembled WGS sequence"/>
</dbReference>
<dbReference type="InterPro" id="IPR029058">
    <property type="entry name" value="AB_hydrolase_fold"/>
</dbReference>
<reference evidence="2" key="1">
    <citation type="submission" date="2016-10" db="EMBL/GenBank/DDBJ databases">
        <authorList>
            <person name="Varghese N."/>
            <person name="Submissions S."/>
        </authorList>
    </citation>
    <scope>NUCLEOTIDE SEQUENCE [LARGE SCALE GENOMIC DNA]</scope>
    <source>
        <strain evidence="2">DSM 4002</strain>
    </source>
</reference>
<name>A0A1I4SME8_9FLAO</name>
<dbReference type="RefSeq" id="WP_024982442.1">
    <property type="nucleotide sequence ID" value="NZ_CBCRUM010000007.1"/>
</dbReference>
<dbReference type="eggNOG" id="COG3291">
    <property type="taxonomic scope" value="Bacteria"/>
</dbReference>
<evidence type="ECO:0000313" key="2">
    <source>
        <dbReference type="Proteomes" id="UP000182961"/>
    </source>
</evidence>
<organism evidence="1 2">
    <name type="scientific">Flavobacterium succinicans</name>
    <dbReference type="NCBI Taxonomy" id="29536"/>
    <lineage>
        <taxon>Bacteria</taxon>
        <taxon>Pseudomonadati</taxon>
        <taxon>Bacteroidota</taxon>
        <taxon>Flavobacteriia</taxon>
        <taxon>Flavobacteriales</taxon>
        <taxon>Flavobacteriaceae</taxon>
        <taxon>Flavobacterium</taxon>
    </lineage>
</organism>
<accession>A0A1I4SME8</accession>
<protein>
    <recommendedName>
        <fullName evidence="3">Alpha/beta hydrolase family protein</fullName>
    </recommendedName>
</protein>
<dbReference type="Gene3D" id="3.40.50.1820">
    <property type="entry name" value="alpha/beta hydrolase"/>
    <property type="match status" value="1"/>
</dbReference>
<dbReference type="SUPFAM" id="SSF53474">
    <property type="entry name" value="alpha/beta-Hydrolases"/>
    <property type="match status" value="1"/>
</dbReference>
<dbReference type="AlphaFoldDB" id="A0A1I4SME8"/>
<dbReference type="PROSITE" id="PS51257">
    <property type="entry name" value="PROKAR_LIPOPROTEIN"/>
    <property type="match status" value="1"/>
</dbReference>
<evidence type="ECO:0008006" key="3">
    <source>
        <dbReference type="Google" id="ProtNLM"/>
    </source>
</evidence>
<keyword evidence="2" id="KW-1185">Reference proteome</keyword>
<proteinExistence type="predicted"/>
<dbReference type="PROSITE" id="PS00430">
    <property type="entry name" value="TONB_DEPENDENT_REC_1"/>
    <property type="match status" value="1"/>
</dbReference>